<name>A0A167V7J1_9AGAM</name>
<dbReference type="EMBL" id="KV417893">
    <property type="protein sequence ID" value="KZP04724.1"/>
    <property type="molecule type" value="Genomic_DNA"/>
</dbReference>
<evidence type="ECO:0000313" key="2">
    <source>
        <dbReference type="Proteomes" id="UP000076532"/>
    </source>
</evidence>
<dbReference type="Proteomes" id="UP000076532">
    <property type="component" value="Unassembled WGS sequence"/>
</dbReference>
<accession>A0A167V7J1</accession>
<sequence>MSKWVAPTKRAAGRWEGRAWPAIQRVHAIRYGEEEYVSSDPGAGRHTMSPVALICLTLQRWPTGGQNARGEVTRAGGFGERECSGGRLKATVVAAMPAILGLGTHTTNSRRNGCAAGKSIVRVNRDACPDSGRAILRARGTVLAQCEGREDAGAGTWVCGDTLVHGEAATCPLGYRSAHRSSGAAGAVRECACSSGFDEREDRRGVDRVMAVMVALILGTFRPGRKVFEGPRGRTN</sequence>
<keyword evidence="2" id="KW-1185">Reference proteome</keyword>
<proteinExistence type="predicted"/>
<gene>
    <name evidence="1" type="ORF">FIBSPDRAFT_904055</name>
</gene>
<evidence type="ECO:0000313" key="1">
    <source>
        <dbReference type="EMBL" id="KZP04724.1"/>
    </source>
</evidence>
<organism evidence="1 2">
    <name type="scientific">Athelia psychrophila</name>
    <dbReference type="NCBI Taxonomy" id="1759441"/>
    <lineage>
        <taxon>Eukaryota</taxon>
        <taxon>Fungi</taxon>
        <taxon>Dikarya</taxon>
        <taxon>Basidiomycota</taxon>
        <taxon>Agaricomycotina</taxon>
        <taxon>Agaricomycetes</taxon>
        <taxon>Agaricomycetidae</taxon>
        <taxon>Atheliales</taxon>
        <taxon>Atheliaceae</taxon>
        <taxon>Athelia</taxon>
    </lineage>
</organism>
<protein>
    <submittedName>
        <fullName evidence="1">Uncharacterized protein</fullName>
    </submittedName>
</protein>
<dbReference type="AlphaFoldDB" id="A0A167V7J1"/>
<reference evidence="1 2" key="1">
    <citation type="journal article" date="2016" name="Mol. Biol. Evol.">
        <title>Comparative Genomics of Early-Diverging Mushroom-Forming Fungi Provides Insights into the Origins of Lignocellulose Decay Capabilities.</title>
        <authorList>
            <person name="Nagy L.G."/>
            <person name="Riley R."/>
            <person name="Tritt A."/>
            <person name="Adam C."/>
            <person name="Daum C."/>
            <person name="Floudas D."/>
            <person name="Sun H."/>
            <person name="Yadav J.S."/>
            <person name="Pangilinan J."/>
            <person name="Larsson K.H."/>
            <person name="Matsuura K."/>
            <person name="Barry K."/>
            <person name="Labutti K."/>
            <person name="Kuo R."/>
            <person name="Ohm R.A."/>
            <person name="Bhattacharya S.S."/>
            <person name="Shirouzu T."/>
            <person name="Yoshinaga Y."/>
            <person name="Martin F.M."/>
            <person name="Grigoriev I.V."/>
            <person name="Hibbett D.S."/>
        </authorList>
    </citation>
    <scope>NUCLEOTIDE SEQUENCE [LARGE SCALE GENOMIC DNA]</scope>
    <source>
        <strain evidence="1 2">CBS 109695</strain>
    </source>
</reference>